<feature type="domain" description="Zn(2)-C6 fungal-type" evidence="5">
    <location>
        <begin position="10"/>
        <end position="38"/>
    </location>
</feature>
<evidence type="ECO:0000256" key="2">
    <source>
        <dbReference type="ARBA" id="ARBA00023125"/>
    </source>
</evidence>
<dbReference type="SMART" id="SM00066">
    <property type="entry name" value="GAL4"/>
    <property type="match status" value="1"/>
</dbReference>
<protein>
    <recommendedName>
        <fullName evidence="5">Zn(2)-C6 fungal-type domain-containing protein</fullName>
    </recommendedName>
</protein>
<dbReference type="EMBL" id="KZ824624">
    <property type="protein sequence ID" value="RAK81763.1"/>
    <property type="molecule type" value="Genomic_DNA"/>
</dbReference>
<dbReference type="GO" id="GO:0000981">
    <property type="term" value="F:DNA-binding transcription factor activity, RNA polymerase II-specific"/>
    <property type="evidence" value="ECO:0007669"/>
    <property type="project" value="InterPro"/>
</dbReference>
<keyword evidence="3" id="KW-0804">Transcription</keyword>
<reference evidence="6 7" key="1">
    <citation type="submission" date="2018-02" db="EMBL/GenBank/DDBJ databases">
        <title>The genomes of Aspergillus section Nigri reveals drivers in fungal speciation.</title>
        <authorList>
            <consortium name="DOE Joint Genome Institute"/>
            <person name="Vesth T.C."/>
            <person name="Nybo J."/>
            <person name="Theobald S."/>
            <person name="Brandl J."/>
            <person name="Frisvad J.C."/>
            <person name="Nielsen K.F."/>
            <person name="Lyhne E.K."/>
            <person name="Kogle M.E."/>
            <person name="Kuo A."/>
            <person name="Riley R."/>
            <person name="Clum A."/>
            <person name="Nolan M."/>
            <person name="Lipzen A."/>
            <person name="Salamov A."/>
            <person name="Henrissat B."/>
            <person name="Wiebenga A."/>
            <person name="De vries R.P."/>
            <person name="Grigoriev I.V."/>
            <person name="Mortensen U.H."/>
            <person name="Andersen M.R."/>
            <person name="Baker S.E."/>
        </authorList>
    </citation>
    <scope>NUCLEOTIDE SEQUENCE [LARGE SCALE GENOMIC DNA]</scope>
    <source>
        <strain evidence="6 7">CBS 313.89</strain>
    </source>
</reference>
<evidence type="ECO:0000313" key="7">
    <source>
        <dbReference type="Proteomes" id="UP000249789"/>
    </source>
</evidence>
<dbReference type="CDD" id="cd00067">
    <property type="entry name" value="GAL4"/>
    <property type="match status" value="1"/>
</dbReference>
<dbReference type="OrthoDB" id="4491390at2759"/>
<dbReference type="AlphaFoldDB" id="A0A8G1RZ98"/>
<dbReference type="VEuPathDB" id="FungiDB:BO72DRAFT_420513"/>
<dbReference type="GO" id="GO:0003677">
    <property type="term" value="F:DNA binding"/>
    <property type="evidence" value="ECO:0007669"/>
    <property type="project" value="UniProtKB-KW"/>
</dbReference>
<dbReference type="PROSITE" id="PS00463">
    <property type="entry name" value="ZN2_CY6_FUNGAL_1"/>
    <property type="match status" value="1"/>
</dbReference>
<dbReference type="PANTHER" id="PTHR38111:SF11">
    <property type="entry name" value="TRANSCRIPTION FACTOR DOMAIN-CONTAINING PROTEIN-RELATED"/>
    <property type="match status" value="1"/>
</dbReference>
<dbReference type="RefSeq" id="XP_040805773.1">
    <property type="nucleotide sequence ID" value="XM_040942717.1"/>
</dbReference>
<dbReference type="GO" id="GO:0008270">
    <property type="term" value="F:zinc ion binding"/>
    <property type="evidence" value="ECO:0007669"/>
    <property type="project" value="InterPro"/>
</dbReference>
<keyword evidence="1" id="KW-0805">Transcription regulation</keyword>
<gene>
    <name evidence="6" type="ORF">BO72DRAFT_420513</name>
</gene>
<keyword evidence="7" id="KW-1185">Reference proteome</keyword>
<accession>A0A8G1RZ98</accession>
<evidence type="ECO:0000259" key="5">
    <source>
        <dbReference type="PROSITE" id="PS50048"/>
    </source>
</evidence>
<keyword evidence="4" id="KW-0539">Nucleus</keyword>
<dbReference type="InterPro" id="IPR053178">
    <property type="entry name" value="Osmoadaptation_assoc"/>
</dbReference>
<organism evidence="6 7">
    <name type="scientific">Aspergillus fijiensis CBS 313.89</name>
    <dbReference type="NCBI Taxonomy" id="1448319"/>
    <lineage>
        <taxon>Eukaryota</taxon>
        <taxon>Fungi</taxon>
        <taxon>Dikarya</taxon>
        <taxon>Ascomycota</taxon>
        <taxon>Pezizomycotina</taxon>
        <taxon>Eurotiomycetes</taxon>
        <taxon>Eurotiomycetidae</taxon>
        <taxon>Eurotiales</taxon>
        <taxon>Aspergillaceae</taxon>
        <taxon>Aspergillus</taxon>
    </lineage>
</organism>
<dbReference type="Proteomes" id="UP000249789">
    <property type="component" value="Unassembled WGS sequence"/>
</dbReference>
<dbReference type="PROSITE" id="PS50048">
    <property type="entry name" value="ZN2_CY6_FUNGAL_2"/>
    <property type="match status" value="1"/>
</dbReference>
<dbReference type="SUPFAM" id="SSF57701">
    <property type="entry name" value="Zn2/Cys6 DNA-binding domain"/>
    <property type="match status" value="1"/>
</dbReference>
<evidence type="ECO:0000313" key="6">
    <source>
        <dbReference type="EMBL" id="RAK81763.1"/>
    </source>
</evidence>
<evidence type="ECO:0000256" key="1">
    <source>
        <dbReference type="ARBA" id="ARBA00023015"/>
    </source>
</evidence>
<proteinExistence type="predicted"/>
<dbReference type="InterPro" id="IPR001138">
    <property type="entry name" value="Zn2Cys6_DnaBD"/>
</dbReference>
<keyword evidence="2" id="KW-0238">DNA-binding</keyword>
<dbReference type="Gene3D" id="4.10.240.10">
    <property type="entry name" value="Zn(2)-C6 fungal-type DNA-binding domain"/>
    <property type="match status" value="1"/>
</dbReference>
<dbReference type="InterPro" id="IPR036864">
    <property type="entry name" value="Zn2-C6_fun-type_DNA-bd_sf"/>
</dbReference>
<name>A0A8G1RZ98_9EURO</name>
<dbReference type="Pfam" id="PF00172">
    <property type="entry name" value="Zn_clus"/>
    <property type="match status" value="1"/>
</dbReference>
<dbReference type="PANTHER" id="PTHR38111">
    <property type="entry name" value="ZN(2)-C6 FUNGAL-TYPE DOMAIN-CONTAINING PROTEIN-RELATED"/>
    <property type="match status" value="1"/>
</dbReference>
<dbReference type="GeneID" id="63860050"/>
<evidence type="ECO:0000256" key="4">
    <source>
        <dbReference type="ARBA" id="ARBA00023242"/>
    </source>
</evidence>
<sequence>MGAPPYTSKGCANCRKRRIKCDLGEPECARCKKKGILCPGYDPHRNFLYHTIVSRQERNGVALSSRPVAQLVSHLKPLALAPVFNTNAELRTQLFSTYMGVYFAPNNYLNGDDDSWYFLMSRFPNLAGESELFDRSIISLVSVYLGGKTGDANLARHGLELYNSGLKMLAQFIHRNRKPSLDILYATIVFSAYETMHGGGDALRNCFLHVQGVSAVFKQLDLSHCRDKDLVTSLLNRQKCCVTCFGFDPKFQRDVDWACLTLGLNKTPMDKTFDLLRECGALQIELAAIVAHHQAPDRESKCQRLLHRCLALDSGITFDRLELDDYPSLCPRSDLACQPTLLPPDPSMKPYRFPALSNAKIFLLFWIARTVLRRCVYQAEKTLNKCADATRMRQCAGEICRAVAFCMQPSNQMSSGHAVMVATSQASKCYIDCGDRDMFLWCQGVYSILQSHGLDIAGAMSQNDRGLWAMANGEIN</sequence>
<evidence type="ECO:0000256" key="3">
    <source>
        <dbReference type="ARBA" id="ARBA00023163"/>
    </source>
</evidence>